<evidence type="ECO:0000259" key="11">
    <source>
        <dbReference type="PROSITE" id="PS50108"/>
    </source>
</evidence>
<keyword evidence="10" id="KW-0449">Lipoprotein</keyword>
<keyword evidence="13" id="KW-1185">Reference proteome</keyword>
<name>A0ABP0FJM3_CLALP</name>
<comment type="similarity">
    <text evidence="3">Belongs to the CDC42SE/SPEC family.</text>
</comment>
<proteinExistence type="inferred from homology"/>
<keyword evidence="5" id="KW-0963">Cytoplasm</keyword>
<evidence type="ECO:0000256" key="7">
    <source>
        <dbReference type="ARBA" id="ARBA00023136"/>
    </source>
</evidence>
<evidence type="ECO:0000256" key="6">
    <source>
        <dbReference type="ARBA" id="ARBA00022960"/>
    </source>
</evidence>
<evidence type="ECO:0000256" key="8">
    <source>
        <dbReference type="ARBA" id="ARBA00023139"/>
    </source>
</evidence>
<gene>
    <name evidence="12" type="ORF">CVLEPA_LOCUS8537</name>
</gene>
<evidence type="ECO:0000256" key="1">
    <source>
        <dbReference type="ARBA" id="ARBA00004193"/>
    </source>
</evidence>
<evidence type="ECO:0000256" key="9">
    <source>
        <dbReference type="ARBA" id="ARBA00023212"/>
    </source>
</evidence>
<dbReference type="PROSITE" id="PS50108">
    <property type="entry name" value="CRIB"/>
    <property type="match status" value="1"/>
</dbReference>
<dbReference type="Proteomes" id="UP001642483">
    <property type="component" value="Unassembled WGS sequence"/>
</dbReference>
<accession>A0ABP0FJM3</accession>
<dbReference type="Gene3D" id="3.90.810.10">
    <property type="entry name" value="CRIB domain"/>
    <property type="match status" value="1"/>
</dbReference>
<dbReference type="EMBL" id="CAWYQH010000057">
    <property type="protein sequence ID" value="CAK8678630.1"/>
    <property type="molecule type" value="Genomic_DNA"/>
</dbReference>
<protein>
    <recommendedName>
        <fullName evidence="11">CRIB domain-containing protein</fullName>
    </recommendedName>
</protein>
<evidence type="ECO:0000313" key="12">
    <source>
        <dbReference type="EMBL" id="CAK8678630.1"/>
    </source>
</evidence>
<reference evidence="12 13" key="1">
    <citation type="submission" date="2024-02" db="EMBL/GenBank/DDBJ databases">
        <authorList>
            <person name="Daric V."/>
            <person name="Darras S."/>
        </authorList>
    </citation>
    <scope>NUCLEOTIDE SEQUENCE [LARGE SCALE GENOMIC DNA]</scope>
</reference>
<evidence type="ECO:0000256" key="3">
    <source>
        <dbReference type="ARBA" id="ARBA00005720"/>
    </source>
</evidence>
<feature type="domain" description="CRIB" evidence="11">
    <location>
        <begin position="76"/>
        <end position="89"/>
    </location>
</feature>
<dbReference type="InterPro" id="IPR039056">
    <property type="entry name" value="SPEC"/>
</dbReference>
<comment type="caution">
    <text evidence="12">The sequence shown here is derived from an EMBL/GenBank/DDBJ whole genome shotgun (WGS) entry which is preliminary data.</text>
</comment>
<keyword evidence="6" id="KW-0133">Cell shape</keyword>
<dbReference type="InterPro" id="IPR036936">
    <property type="entry name" value="CRIB_dom_sf"/>
</dbReference>
<evidence type="ECO:0000256" key="10">
    <source>
        <dbReference type="ARBA" id="ARBA00023288"/>
    </source>
</evidence>
<dbReference type="InterPro" id="IPR000095">
    <property type="entry name" value="CRIB_dom"/>
</dbReference>
<dbReference type="PANTHER" id="PTHR13502:SF6">
    <property type="entry name" value="CDC42 SMALL EFFECTOR PROTEIN HOMOLOG"/>
    <property type="match status" value="1"/>
</dbReference>
<keyword evidence="8" id="KW-0564">Palmitate</keyword>
<keyword evidence="4" id="KW-1003">Cell membrane</keyword>
<evidence type="ECO:0000256" key="4">
    <source>
        <dbReference type="ARBA" id="ARBA00022475"/>
    </source>
</evidence>
<evidence type="ECO:0000256" key="5">
    <source>
        <dbReference type="ARBA" id="ARBA00022490"/>
    </source>
</evidence>
<keyword evidence="9" id="KW-0206">Cytoskeleton</keyword>
<sequence length="107" mass="11974">MPKNRLPQKVKLLLVGNIYKGSRQERSPWLLLTQYCLSDFQCSMAEVWVCFSCCMSSSGSSNKRKPRRVKLDPSMIGAPANFQHLNHIGSGESGGNTVSIYTYQTIT</sequence>
<organism evidence="12 13">
    <name type="scientific">Clavelina lepadiformis</name>
    <name type="common">Light-bulb sea squirt</name>
    <name type="synonym">Ascidia lepadiformis</name>
    <dbReference type="NCBI Taxonomy" id="159417"/>
    <lineage>
        <taxon>Eukaryota</taxon>
        <taxon>Metazoa</taxon>
        <taxon>Chordata</taxon>
        <taxon>Tunicata</taxon>
        <taxon>Ascidiacea</taxon>
        <taxon>Aplousobranchia</taxon>
        <taxon>Clavelinidae</taxon>
        <taxon>Clavelina</taxon>
    </lineage>
</organism>
<dbReference type="PANTHER" id="PTHR13502">
    <property type="entry name" value="CDC42 SMALL EFFECTOR PROTEIN HOMOLOG"/>
    <property type="match status" value="1"/>
</dbReference>
<comment type="subcellular location">
    <subcellularLocation>
        <location evidence="1">Cell membrane</location>
        <topology evidence="1">Lipid-anchor</topology>
    </subcellularLocation>
    <subcellularLocation>
        <location evidence="2">Cytoplasm</location>
        <location evidence="2">Cytoskeleton</location>
    </subcellularLocation>
</comment>
<keyword evidence="7" id="KW-0472">Membrane</keyword>
<evidence type="ECO:0000256" key="2">
    <source>
        <dbReference type="ARBA" id="ARBA00004245"/>
    </source>
</evidence>
<evidence type="ECO:0000313" key="13">
    <source>
        <dbReference type="Proteomes" id="UP001642483"/>
    </source>
</evidence>